<dbReference type="Gene3D" id="3.40.33.10">
    <property type="entry name" value="CAP"/>
    <property type="match status" value="1"/>
</dbReference>
<evidence type="ECO:0000313" key="3">
    <source>
        <dbReference type="EMBL" id="MBP2417666.1"/>
    </source>
</evidence>
<proteinExistence type="predicted"/>
<evidence type="ECO:0000259" key="2">
    <source>
        <dbReference type="Pfam" id="PF00188"/>
    </source>
</evidence>
<gene>
    <name evidence="3" type="ORF">JOF54_002588</name>
</gene>
<reference evidence="3 4" key="1">
    <citation type="submission" date="2021-03" db="EMBL/GenBank/DDBJ databases">
        <title>Sequencing the genomes of 1000 actinobacteria strains.</title>
        <authorList>
            <person name="Klenk H.-P."/>
        </authorList>
    </citation>
    <scope>NUCLEOTIDE SEQUENCE [LARGE SCALE GENOMIC DNA]</scope>
    <source>
        <strain evidence="3 4">DSM 12936</strain>
    </source>
</reference>
<feature type="chain" id="PRO_5046228807" evidence="1">
    <location>
        <begin position="35"/>
        <end position="284"/>
    </location>
</feature>
<dbReference type="RefSeq" id="WP_210056450.1">
    <property type="nucleotide sequence ID" value="NZ_BAAAMH010000020.1"/>
</dbReference>
<dbReference type="InterPro" id="IPR006311">
    <property type="entry name" value="TAT_signal"/>
</dbReference>
<dbReference type="InterPro" id="IPR014044">
    <property type="entry name" value="CAP_dom"/>
</dbReference>
<dbReference type="PANTHER" id="PTHR31157">
    <property type="entry name" value="SCP DOMAIN-CONTAINING PROTEIN"/>
    <property type="match status" value="1"/>
</dbReference>
<sequence length="284" mass="29281">MPRSRTARRRLPAALAALGVLAAGAVLSTTPAEAAVVRQASCTDGGGVRWDVAVTWGAPYATAGGVTKVALDKAAWTTTEAGPVPTDSRVRTYDGAGKRLQDLTWSGAFDYRGGAVSKSRNPVNPPSAPGKAKVVLTLGVDGDGFGSCSVTLTQPATAAPSAADRYETDVVAATNPERTSRGLAALAPQSCVDSYAEAQARRMADEGRMFHQDLQPVLTTCGLRTVGENVAYGYPTGTAVTQAWMGSPGHRANILNGSFKLIGVGAAQGPDGRWYAAQVFGTLA</sequence>
<comment type="caution">
    <text evidence="3">The sequence shown here is derived from an EMBL/GenBank/DDBJ whole genome shotgun (WGS) entry which is preliminary data.</text>
</comment>
<protein>
    <submittedName>
        <fullName evidence="3">Uncharacterized protein YkwD</fullName>
    </submittedName>
</protein>
<feature type="domain" description="SCP" evidence="2">
    <location>
        <begin position="172"/>
        <end position="275"/>
    </location>
</feature>
<dbReference type="EMBL" id="JAGIOB010000001">
    <property type="protein sequence ID" value="MBP2417666.1"/>
    <property type="molecule type" value="Genomic_DNA"/>
</dbReference>
<keyword evidence="4" id="KW-1185">Reference proteome</keyword>
<dbReference type="InterPro" id="IPR035940">
    <property type="entry name" value="CAP_sf"/>
</dbReference>
<name>A0ABS4Z9J2_9ACTN</name>
<organism evidence="3 4">
    <name type="scientific">Microlunatus capsulatus</name>
    <dbReference type="NCBI Taxonomy" id="99117"/>
    <lineage>
        <taxon>Bacteria</taxon>
        <taxon>Bacillati</taxon>
        <taxon>Actinomycetota</taxon>
        <taxon>Actinomycetes</taxon>
        <taxon>Propionibacteriales</taxon>
        <taxon>Propionibacteriaceae</taxon>
        <taxon>Microlunatus</taxon>
    </lineage>
</organism>
<dbReference type="SUPFAM" id="SSF55797">
    <property type="entry name" value="PR-1-like"/>
    <property type="match status" value="1"/>
</dbReference>
<dbReference type="Proteomes" id="UP000758168">
    <property type="component" value="Unassembled WGS sequence"/>
</dbReference>
<accession>A0ABS4Z9J2</accession>
<dbReference type="CDD" id="cd05379">
    <property type="entry name" value="CAP_bacterial"/>
    <property type="match status" value="1"/>
</dbReference>
<dbReference type="PROSITE" id="PS51318">
    <property type="entry name" value="TAT"/>
    <property type="match status" value="1"/>
</dbReference>
<evidence type="ECO:0000256" key="1">
    <source>
        <dbReference type="SAM" id="SignalP"/>
    </source>
</evidence>
<feature type="signal peptide" evidence="1">
    <location>
        <begin position="1"/>
        <end position="34"/>
    </location>
</feature>
<dbReference type="PANTHER" id="PTHR31157:SF1">
    <property type="entry name" value="SCP DOMAIN-CONTAINING PROTEIN"/>
    <property type="match status" value="1"/>
</dbReference>
<keyword evidence="1" id="KW-0732">Signal</keyword>
<dbReference type="Pfam" id="PF00188">
    <property type="entry name" value="CAP"/>
    <property type="match status" value="1"/>
</dbReference>
<evidence type="ECO:0000313" key="4">
    <source>
        <dbReference type="Proteomes" id="UP000758168"/>
    </source>
</evidence>